<comment type="similarity">
    <text evidence="12">Belongs to the amiloride-sensitive sodium channel (TC 1.A.6) family.</text>
</comment>
<evidence type="ECO:0000256" key="9">
    <source>
        <dbReference type="ARBA" id="ARBA00023157"/>
    </source>
</evidence>
<evidence type="ECO:0000256" key="10">
    <source>
        <dbReference type="ARBA" id="ARBA00023201"/>
    </source>
</evidence>
<dbReference type="Proteomes" id="UP001174136">
    <property type="component" value="Unassembled WGS sequence"/>
</dbReference>
<reference evidence="13" key="1">
    <citation type="journal article" date="2023" name="Front. Mar. Sci.">
        <title>A new Merluccius polli reference genome to investigate the effects of global change in West African waters.</title>
        <authorList>
            <person name="Mateo J.L."/>
            <person name="Blanco-Fernandez C."/>
            <person name="Garcia-Vazquez E."/>
            <person name="Machado-Schiaffino G."/>
        </authorList>
    </citation>
    <scope>NUCLEOTIDE SEQUENCE</scope>
    <source>
        <strain evidence="13">C29</strain>
        <tissue evidence="13">Fin</tissue>
    </source>
</reference>
<comment type="caution">
    <text evidence="13">The sequence shown here is derived from an EMBL/GenBank/DDBJ whole genome shotgun (WGS) entry which is preliminary data.</text>
</comment>
<organism evidence="13 14">
    <name type="scientific">Merluccius polli</name>
    <name type="common">Benguela hake</name>
    <name type="synonym">Merluccius cadenati</name>
    <dbReference type="NCBI Taxonomy" id="89951"/>
    <lineage>
        <taxon>Eukaryota</taxon>
        <taxon>Metazoa</taxon>
        <taxon>Chordata</taxon>
        <taxon>Craniata</taxon>
        <taxon>Vertebrata</taxon>
        <taxon>Euteleostomi</taxon>
        <taxon>Actinopterygii</taxon>
        <taxon>Neopterygii</taxon>
        <taxon>Teleostei</taxon>
        <taxon>Neoteleostei</taxon>
        <taxon>Acanthomorphata</taxon>
        <taxon>Zeiogadaria</taxon>
        <taxon>Gadariae</taxon>
        <taxon>Gadiformes</taxon>
        <taxon>Gadoidei</taxon>
        <taxon>Merlucciidae</taxon>
        <taxon>Merluccius</taxon>
    </lineage>
</organism>
<evidence type="ECO:0000256" key="2">
    <source>
        <dbReference type="ARBA" id="ARBA00022448"/>
    </source>
</evidence>
<evidence type="ECO:0000313" key="13">
    <source>
        <dbReference type="EMBL" id="KAK0136373.1"/>
    </source>
</evidence>
<evidence type="ECO:0000256" key="7">
    <source>
        <dbReference type="ARBA" id="ARBA00023065"/>
    </source>
</evidence>
<protein>
    <submittedName>
        <fullName evidence="13">Acid-sensing ion channel 1</fullName>
    </submittedName>
</protein>
<proteinExistence type="inferred from homology"/>
<evidence type="ECO:0000256" key="6">
    <source>
        <dbReference type="ARBA" id="ARBA00023053"/>
    </source>
</evidence>
<dbReference type="EMBL" id="JAOPHQ010005167">
    <property type="protein sequence ID" value="KAK0136373.1"/>
    <property type="molecule type" value="Genomic_DNA"/>
</dbReference>
<dbReference type="PANTHER" id="PTHR11690">
    <property type="entry name" value="AMILORIDE-SENSITIVE SODIUM CHANNEL-RELATED"/>
    <property type="match status" value="1"/>
</dbReference>
<evidence type="ECO:0000256" key="5">
    <source>
        <dbReference type="ARBA" id="ARBA00022989"/>
    </source>
</evidence>
<evidence type="ECO:0000313" key="14">
    <source>
        <dbReference type="Proteomes" id="UP001174136"/>
    </source>
</evidence>
<dbReference type="InterPro" id="IPR001873">
    <property type="entry name" value="ENaC"/>
</dbReference>
<keyword evidence="3 12" id="KW-0894">Sodium channel</keyword>
<gene>
    <name evidence="13" type="primary">asic1</name>
    <name evidence="13" type="ORF">N1851_027730</name>
</gene>
<evidence type="ECO:0000256" key="3">
    <source>
        <dbReference type="ARBA" id="ARBA00022461"/>
    </source>
</evidence>
<keyword evidence="10 12" id="KW-0739">Sodium transport</keyword>
<name>A0AA47M9Z7_MERPO</name>
<evidence type="ECO:0000256" key="1">
    <source>
        <dbReference type="ARBA" id="ARBA00004141"/>
    </source>
</evidence>
<keyword evidence="7 12" id="KW-0406">Ion transport</keyword>
<evidence type="ECO:0000256" key="4">
    <source>
        <dbReference type="ARBA" id="ARBA00022692"/>
    </source>
</evidence>
<keyword evidence="11 12" id="KW-0407">Ion channel</keyword>
<dbReference type="AlphaFoldDB" id="A0AA47M9Z7"/>
<dbReference type="PRINTS" id="PR01078">
    <property type="entry name" value="AMINACHANNEL"/>
</dbReference>
<dbReference type="Pfam" id="PF00858">
    <property type="entry name" value="ASC"/>
    <property type="match status" value="1"/>
</dbReference>
<dbReference type="Gene3D" id="1.10.287.770">
    <property type="entry name" value="YojJ-like"/>
    <property type="match status" value="1"/>
</dbReference>
<keyword evidence="5" id="KW-1133">Transmembrane helix</keyword>
<dbReference type="Gene3D" id="1.10.3590.10">
    <property type="entry name" value="acid-sensing ion channel 1 domain"/>
    <property type="match status" value="1"/>
</dbReference>
<evidence type="ECO:0000256" key="12">
    <source>
        <dbReference type="RuleBase" id="RU000679"/>
    </source>
</evidence>
<keyword evidence="2 12" id="KW-0813">Transport</keyword>
<evidence type="ECO:0000256" key="8">
    <source>
        <dbReference type="ARBA" id="ARBA00023136"/>
    </source>
</evidence>
<comment type="subcellular location">
    <subcellularLocation>
        <location evidence="1">Membrane</location>
        <topology evidence="1">Multi-pass membrane protein</topology>
    </subcellularLocation>
</comment>
<keyword evidence="6" id="KW-0915">Sodium</keyword>
<dbReference type="GO" id="GO:0005886">
    <property type="term" value="C:plasma membrane"/>
    <property type="evidence" value="ECO:0007669"/>
    <property type="project" value="TreeGrafter"/>
</dbReference>
<accession>A0AA47M9Z7</accession>
<keyword evidence="14" id="KW-1185">Reference proteome</keyword>
<keyword evidence="4 12" id="KW-0812">Transmembrane</keyword>
<dbReference type="GO" id="GO:0015280">
    <property type="term" value="F:ligand-gated sodium channel activity"/>
    <property type="evidence" value="ECO:0007669"/>
    <property type="project" value="TreeGrafter"/>
</dbReference>
<dbReference type="PANTHER" id="PTHR11690:SF170">
    <property type="entry name" value="ACID-SENSING ION CHANNEL 1"/>
    <property type="match status" value="1"/>
</dbReference>
<evidence type="ECO:0000256" key="11">
    <source>
        <dbReference type="ARBA" id="ARBA00023303"/>
    </source>
</evidence>
<sequence length="327" mass="36956">MDLKVESEDLDLGPPATLEVFAHGSTLHGISHIFPYERVCARRCLWLTFFLGSLAALLYACADRVHLYLEYPHVTKLDEVATPAMAFPAVTFCNLNSFRFGQVTRNDLYHAGELLALLNQSGPHGQMQSDEVNGFQHASCVLALYAVRRVTPVCLSAGYEIRDVHLVEENVLESLKLKADFHNFKPRPFNMREFYDRTGHDIGDMLLSCHFRGLECRAEDFKVMDEVVKRGKMRKAAGNGQRSVRVEIRPAPAEEPSQRDFSLRETLLDTITNRADQAKEERSWAPCGALTASNRLSLVLQLAARQICLCWSSFSRDLSFLMKPFTL</sequence>
<keyword evidence="9" id="KW-1015">Disulfide bond</keyword>
<keyword evidence="8" id="KW-0472">Membrane</keyword>